<organism evidence="1 2">
    <name type="scientific">Bacillus cereus</name>
    <dbReference type="NCBI Taxonomy" id="1396"/>
    <lineage>
        <taxon>Bacteria</taxon>
        <taxon>Bacillati</taxon>
        <taxon>Bacillota</taxon>
        <taxon>Bacilli</taxon>
        <taxon>Bacillales</taxon>
        <taxon>Bacillaceae</taxon>
        <taxon>Bacillus</taxon>
        <taxon>Bacillus cereus group</taxon>
    </lineage>
</organism>
<protein>
    <submittedName>
        <fullName evidence="1">Uncharacterized protein</fullName>
    </submittedName>
</protein>
<dbReference type="EMBL" id="NUHO01000116">
    <property type="protein sequence ID" value="PGM89364.1"/>
    <property type="molecule type" value="Genomic_DNA"/>
</dbReference>
<evidence type="ECO:0000313" key="2">
    <source>
        <dbReference type="Proteomes" id="UP000222054"/>
    </source>
</evidence>
<comment type="caution">
    <text evidence="1">The sequence shown here is derived from an EMBL/GenBank/DDBJ whole genome shotgun (WGS) entry which is preliminary data.</text>
</comment>
<reference evidence="1 2" key="1">
    <citation type="submission" date="2017-09" db="EMBL/GenBank/DDBJ databases">
        <title>Large-scale bioinformatics analysis of Bacillus genomes uncovers conserved roles of natural products in bacterial physiology.</title>
        <authorList>
            <consortium name="Agbiome Team Llc"/>
            <person name="Bleich R.M."/>
            <person name="Grubbs K.J."/>
            <person name="Santa Maria K.C."/>
            <person name="Allen S.E."/>
            <person name="Farag S."/>
            <person name="Shank E.A."/>
            <person name="Bowers A."/>
        </authorList>
    </citation>
    <scope>NUCLEOTIDE SEQUENCE [LARGE SCALE GENOMIC DNA]</scope>
    <source>
        <strain evidence="1 2">AFS053130</strain>
    </source>
</reference>
<evidence type="ECO:0000313" key="1">
    <source>
        <dbReference type="EMBL" id="PGM89364.1"/>
    </source>
</evidence>
<name>A0A2B9DNH5_BACCE</name>
<sequence>MYNKIVEYDSKQFMDDASKCKLIKEIESTKEDLFDYNLVINEKTYRVCAGSPKQGILAVEEIKLNFEPECDVRNDDGLECPYCQYVDHDAFELEADKDVTDCAHCGSEIKYVRNVITNTLDECLEVIYHSGPVKLKEPIKL</sequence>
<dbReference type="AlphaFoldDB" id="A0A2B9DNH5"/>
<dbReference type="RefSeq" id="WP_098778786.1">
    <property type="nucleotide sequence ID" value="NZ_NUHO01000116.1"/>
</dbReference>
<gene>
    <name evidence="1" type="ORF">CN958_24720</name>
</gene>
<dbReference type="Proteomes" id="UP000222054">
    <property type="component" value="Unassembled WGS sequence"/>
</dbReference>
<accession>A0A2B9DNH5</accession>
<proteinExistence type="predicted"/>